<accession>A0A9W4TUZ4</accession>
<dbReference type="GO" id="GO:0010508">
    <property type="term" value="P:positive regulation of autophagy"/>
    <property type="evidence" value="ECO:0007669"/>
    <property type="project" value="TreeGrafter"/>
</dbReference>
<keyword evidence="7" id="KW-1185">Reference proteome</keyword>
<dbReference type="GO" id="GO:0035556">
    <property type="term" value="P:intracellular signal transduction"/>
    <property type="evidence" value="ECO:0007669"/>
    <property type="project" value="InterPro"/>
</dbReference>
<evidence type="ECO:0000256" key="4">
    <source>
        <dbReference type="ARBA" id="ARBA00021881"/>
    </source>
</evidence>
<dbReference type="Pfam" id="PF12257">
    <property type="entry name" value="IML1"/>
    <property type="match status" value="1"/>
</dbReference>
<dbReference type="PANTHER" id="PTHR13179">
    <property type="entry name" value="DEP DOMAIN CONTAINING PROTEIN 5"/>
    <property type="match status" value="1"/>
</dbReference>
<dbReference type="InterPro" id="IPR036390">
    <property type="entry name" value="WH_DNA-bd_sf"/>
</dbReference>
<dbReference type="Gene3D" id="1.10.10.10">
    <property type="entry name" value="Winged helix-like DNA-binding domain superfamily/Winged helix DNA-binding domain"/>
    <property type="match status" value="1"/>
</dbReference>
<name>A0A9W4TUZ4_9ASCO</name>
<dbReference type="PROSITE" id="PS50186">
    <property type="entry name" value="DEP"/>
    <property type="match status" value="1"/>
</dbReference>
<dbReference type="GO" id="GO:0005774">
    <property type="term" value="C:vacuolar membrane"/>
    <property type="evidence" value="ECO:0007669"/>
    <property type="project" value="UniProtKB-SubCell"/>
</dbReference>
<dbReference type="InterPro" id="IPR000591">
    <property type="entry name" value="DEP_dom"/>
</dbReference>
<reference evidence="6" key="1">
    <citation type="submission" date="2022-12" db="EMBL/GenBank/DDBJ databases">
        <authorList>
            <person name="Brejova B."/>
        </authorList>
    </citation>
    <scope>NUCLEOTIDE SEQUENCE</scope>
</reference>
<dbReference type="CDD" id="cd04449">
    <property type="entry name" value="DEP_DEPDC5-like"/>
    <property type="match status" value="1"/>
</dbReference>
<feature type="domain" description="DEP" evidence="5">
    <location>
        <begin position="1038"/>
        <end position="1113"/>
    </location>
</feature>
<dbReference type="SMART" id="SM00049">
    <property type="entry name" value="DEP"/>
    <property type="match status" value="1"/>
</dbReference>
<evidence type="ECO:0000256" key="3">
    <source>
        <dbReference type="ARBA" id="ARBA00018529"/>
    </source>
</evidence>
<evidence type="ECO:0000259" key="5">
    <source>
        <dbReference type="PROSITE" id="PS50186"/>
    </source>
</evidence>
<comment type="caution">
    <text evidence="6">The sequence shown here is derived from an EMBL/GenBank/DDBJ whole genome shotgun (WGS) entry which is preliminary data.</text>
</comment>
<evidence type="ECO:0000256" key="2">
    <source>
        <dbReference type="ARBA" id="ARBA00005643"/>
    </source>
</evidence>
<dbReference type="PANTHER" id="PTHR13179:SF8">
    <property type="entry name" value="GATOR COMPLEX PROTEIN DEPDC5"/>
    <property type="match status" value="1"/>
</dbReference>
<gene>
    <name evidence="6" type="ORF">CANVERA_P3333</name>
</gene>
<evidence type="ECO:0000256" key="1">
    <source>
        <dbReference type="ARBA" id="ARBA00004148"/>
    </source>
</evidence>
<dbReference type="OrthoDB" id="39497at2759"/>
<dbReference type="EMBL" id="CANTUO010000003">
    <property type="protein sequence ID" value="CAI5758821.1"/>
    <property type="molecule type" value="Genomic_DNA"/>
</dbReference>
<dbReference type="GO" id="GO:0005096">
    <property type="term" value="F:GTPase activator activity"/>
    <property type="evidence" value="ECO:0007669"/>
    <property type="project" value="InterPro"/>
</dbReference>
<evidence type="ECO:0000313" key="6">
    <source>
        <dbReference type="EMBL" id="CAI5758821.1"/>
    </source>
</evidence>
<dbReference type="InterPro" id="IPR048255">
    <property type="entry name" value="IML1_N"/>
</dbReference>
<comment type="similarity">
    <text evidence="2">Belongs to the IML1 family.</text>
</comment>
<dbReference type="Pfam" id="PF19418">
    <property type="entry name" value="DEPDC5_CTD"/>
    <property type="match status" value="1"/>
</dbReference>
<dbReference type="GO" id="GO:1990130">
    <property type="term" value="C:GATOR1 complex"/>
    <property type="evidence" value="ECO:0007669"/>
    <property type="project" value="TreeGrafter"/>
</dbReference>
<dbReference type="Proteomes" id="UP001152885">
    <property type="component" value="Unassembled WGS sequence"/>
</dbReference>
<dbReference type="GO" id="GO:1904262">
    <property type="term" value="P:negative regulation of TORC1 signaling"/>
    <property type="evidence" value="ECO:0007669"/>
    <property type="project" value="TreeGrafter"/>
</dbReference>
<proteinExistence type="inferred from homology"/>
<sequence length="1418" mass="164012">MSANHLSLTVGNSKNNISTNSQQYLNKKIGNTITIGKKKEQIEREPENLSKVLSNQDDASRDPVQLTLWFHDLRTNHQDVIIDSNAIPGGVQIGQVFELQSIEAGTSSKKFIFKVNSENLRDNQEVDIDSKSKFQISLNSTPLQKLLDIPPRSQVQIKKITKLESIELDSVEIFIKDVNLSRDGMWCFSSSLVGTCGYIDQRVSYLNSRIGVIKYIYKNGRTVFSGYISKKTKIIYRSESAKLTVLIQLSREMWHFEENGEIIFHKLVNNLFPKIFRRWRDKGTHHAITIVLFTSIDLTDIPWITLAAGERPPKRKDYYRVVVDQVNIMHWDRIMANLRLEFANFKRDIMLNPDSDSKFVMQGQSLPSIKGNNLEAINVGLALLNDRFRNTDLKHSLSHFMLITPGTGLYDVDYDLLLETSKKISSIDTSVDIICLSQPPLHVTPLFRFIREGKVCHCVPNWCDISFYKEHSTGNAIDNQWIPRCKIYELQMMGVMENEVNDVKISRFLNPKSEKAYLEIMDSYDENVFKPVKRNKVDNISFDIKVDEPKFKAPLVKDATATLSLILNKRTVLPPDSSATTSSAIGTVTNAGIETSALSSLYNINKNSEDKRSTTHIATSSIETYRKGAGSPRIIKGETLFTKKESPKQSSKIVSPLPLRSYPLEEKLPRNNSKKKSSLVSEPEVEPETTLFWTEVANPSRELSNNVLQMVSRWSNLFPDKVQRRNIIKWRSFQAPAALPITTGLFPSYSQLERDYTFQNYTVSLSWENYYELKTTTDLMREMIQLRLMLGFQICYGEKVKRAEADRKPFGNVESLIKYFPSNALGSTIYLTLDDEIHRIFCDYNGNVSVQLYRRSAKEDLFKITLGQNKIKPYFPLIRTRYADEYTPAQVDAIASQPQKYNWNQFDQVLAGFDDAMPEDKKEFHKMKFVIMPANIPKNAYFLTNENLTPEEIRLEGLSKLITVIKRGKYGLDKKRASKDYDERSELLFYTGNLYDFLTEEAQNYDITGTHPKLMISENMRLNKSIKLPDLITELTNEQTGLNLMDRTWHFKRHLQCFIGGEFTSWLVDNFEDIDTREEGATYAQNLMNRGLFRHVESRHAFIDGHYFYEFCEEYYKAQSRWFSKKEGSTTPKSNASPKVQDIPELPKITSSMNLPSEVSSMSDSLGKKRKKFVLSKAIKFDVDPLKKSYRPELMTVHYDRVHNPEHCYHIRLQWLNTTNRFIEDAITAWSRLCERHGLKLVETPWKELCMIPKLSPFHSFVEMKLSLSPWLDEEFVDDKILSSNKYYYHLYLLKKLEYLLDNRSTSFFSKENIDISYSWGKPSFQYAQFIHKTGYYIVELRDNGDFFMAPNNMHVTRLCSNLSAGSSDYESNSNAIHVDSQQIMLNFSLACKNPEFLRDIYKEAKSLWREEYFSQII</sequence>
<dbReference type="InterPro" id="IPR045838">
    <property type="entry name" value="DEPDC5_CTD"/>
</dbReference>
<dbReference type="SUPFAM" id="SSF46785">
    <property type="entry name" value="Winged helix' DNA-binding domain"/>
    <property type="match status" value="1"/>
</dbReference>
<comment type="subcellular location">
    <subcellularLocation>
        <location evidence="1">Vacuole membrane</location>
        <topology evidence="1">Peripheral membrane protein</topology>
    </subcellularLocation>
</comment>
<dbReference type="InterPro" id="IPR027244">
    <property type="entry name" value="IML1"/>
</dbReference>
<protein>
    <recommendedName>
        <fullName evidence="3">Vacuolar membrane-associated protein IML1</fullName>
    </recommendedName>
    <alternativeName>
        <fullName evidence="4">Vacuolar membrane-associated protein iml1</fullName>
    </alternativeName>
</protein>
<dbReference type="InterPro" id="IPR036388">
    <property type="entry name" value="WH-like_DNA-bd_sf"/>
</dbReference>
<dbReference type="Pfam" id="PF00610">
    <property type="entry name" value="DEP"/>
    <property type="match status" value="1"/>
</dbReference>
<evidence type="ECO:0000313" key="7">
    <source>
        <dbReference type="Proteomes" id="UP001152885"/>
    </source>
</evidence>
<organism evidence="6 7">
    <name type="scientific">Candida verbasci</name>
    <dbReference type="NCBI Taxonomy" id="1227364"/>
    <lineage>
        <taxon>Eukaryota</taxon>
        <taxon>Fungi</taxon>
        <taxon>Dikarya</taxon>
        <taxon>Ascomycota</taxon>
        <taxon>Saccharomycotina</taxon>
        <taxon>Pichiomycetes</taxon>
        <taxon>Debaryomycetaceae</taxon>
        <taxon>Candida/Lodderomyces clade</taxon>
        <taxon>Candida</taxon>
    </lineage>
</organism>